<name>A0A3A9J864_9PROT</name>
<dbReference type="InterPro" id="IPR012675">
    <property type="entry name" value="Beta-grasp_dom_sf"/>
</dbReference>
<dbReference type="InParanoid" id="A0A3A9J864"/>
<dbReference type="PANTHER" id="PTHR34472">
    <property type="entry name" value="SULFUR CARRIER PROTEIN THIS"/>
    <property type="match status" value="1"/>
</dbReference>
<protein>
    <submittedName>
        <fullName evidence="1">Sulfur carrier protein ThiS</fullName>
    </submittedName>
</protein>
<dbReference type="Proteomes" id="UP000278036">
    <property type="component" value="Unassembled WGS sequence"/>
</dbReference>
<dbReference type="Proteomes" id="UP000274097">
    <property type="component" value="Unassembled WGS sequence"/>
</dbReference>
<dbReference type="SUPFAM" id="SSF54285">
    <property type="entry name" value="MoaD/ThiS"/>
    <property type="match status" value="1"/>
</dbReference>
<dbReference type="InterPro" id="IPR003749">
    <property type="entry name" value="ThiS/MoaD-like"/>
</dbReference>
<proteinExistence type="predicted"/>
<dbReference type="Gene3D" id="3.10.20.30">
    <property type="match status" value="1"/>
</dbReference>
<evidence type="ECO:0000313" key="3">
    <source>
        <dbReference type="Proteomes" id="UP000274097"/>
    </source>
</evidence>
<dbReference type="EMBL" id="RFLX01000002">
    <property type="protein sequence ID" value="RMI26704.1"/>
    <property type="molecule type" value="Genomic_DNA"/>
</dbReference>
<reference evidence="1 4" key="1">
    <citation type="submission" date="2018-09" db="EMBL/GenBank/DDBJ databases">
        <title>Roseomonas sp. nov., isolated from feces of Tibetan antelopes in the Qinghai-Tibet plateau, China.</title>
        <authorList>
            <person name="Tian Z."/>
        </authorList>
    </citation>
    <scope>NUCLEOTIDE SEQUENCE [LARGE SCALE GENOMIC DNA]</scope>
    <source>
        <strain evidence="2 3">Z23</strain>
        <strain evidence="1 4">Z24</strain>
    </source>
</reference>
<evidence type="ECO:0000313" key="1">
    <source>
        <dbReference type="EMBL" id="RKK02180.1"/>
    </source>
</evidence>
<organism evidence="1 4">
    <name type="scientific">Teichococcus wenyumeiae</name>
    <dbReference type="NCBI Taxonomy" id="2478470"/>
    <lineage>
        <taxon>Bacteria</taxon>
        <taxon>Pseudomonadati</taxon>
        <taxon>Pseudomonadota</taxon>
        <taxon>Alphaproteobacteria</taxon>
        <taxon>Acetobacterales</taxon>
        <taxon>Roseomonadaceae</taxon>
        <taxon>Roseomonas</taxon>
    </lineage>
</organism>
<comment type="caution">
    <text evidence="1">The sequence shown here is derived from an EMBL/GenBank/DDBJ whole genome shotgun (WGS) entry which is preliminary data.</text>
</comment>
<evidence type="ECO:0000313" key="2">
    <source>
        <dbReference type="EMBL" id="RMI26704.1"/>
    </source>
</evidence>
<dbReference type="EMBL" id="RAQU01000177">
    <property type="protein sequence ID" value="RKK02180.1"/>
    <property type="molecule type" value="Genomic_DNA"/>
</dbReference>
<evidence type="ECO:0000313" key="4">
    <source>
        <dbReference type="Proteomes" id="UP000278036"/>
    </source>
</evidence>
<dbReference type="OrthoDB" id="197113at2"/>
<dbReference type="CDD" id="cd00565">
    <property type="entry name" value="Ubl_ThiS"/>
    <property type="match status" value="1"/>
</dbReference>
<sequence>MAITVNGESRAIAASATVAVLLGSLGFDSRKVAVERNLEMVPSTAYGATSLVDGDRLEIVHFIGGV</sequence>
<keyword evidence="3" id="KW-1185">Reference proteome</keyword>
<dbReference type="Pfam" id="PF02597">
    <property type="entry name" value="ThiS"/>
    <property type="match status" value="1"/>
</dbReference>
<dbReference type="InterPro" id="IPR016155">
    <property type="entry name" value="Mopterin_synth/thiamin_S_b"/>
</dbReference>
<dbReference type="AlphaFoldDB" id="A0A3A9J864"/>
<dbReference type="InterPro" id="IPR010035">
    <property type="entry name" value="Thi_S"/>
</dbReference>
<gene>
    <name evidence="1" type="primary">thiS</name>
    <name evidence="1" type="ORF">D6Z83_21185</name>
    <name evidence="2" type="ORF">EBE87_03250</name>
</gene>
<dbReference type="PANTHER" id="PTHR34472:SF1">
    <property type="entry name" value="SULFUR CARRIER PROTEIN THIS"/>
    <property type="match status" value="1"/>
</dbReference>
<accession>A0A3A9J864</accession>
<dbReference type="NCBIfam" id="TIGR01683">
    <property type="entry name" value="thiS"/>
    <property type="match status" value="1"/>
</dbReference>